<proteinExistence type="predicted"/>
<dbReference type="Proteomes" id="UP000244089">
    <property type="component" value="Unassembled WGS sequence"/>
</dbReference>
<reference evidence="1 2" key="1">
    <citation type="submission" date="2018-04" db="EMBL/GenBank/DDBJ databases">
        <title>Subsurface microbial communities from deep shales in Ohio and West Virginia, USA.</title>
        <authorList>
            <person name="Wrighton K."/>
        </authorList>
    </citation>
    <scope>NUCLEOTIDE SEQUENCE [LARGE SCALE GENOMIC DNA]</scope>
    <source>
        <strain evidence="1 2">WC1</strain>
    </source>
</reference>
<dbReference type="InterPro" id="IPR013383">
    <property type="entry name" value="CRISPR-assoc_prot_DxTHG_CS"/>
</dbReference>
<dbReference type="NCBIfam" id="TIGR02221">
    <property type="entry name" value="cas_TM1812"/>
    <property type="match status" value="1"/>
</dbReference>
<dbReference type="OrthoDB" id="9777703at2"/>
<dbReference type="EMBL" id="QAXS01000032">
    <property type="protein sequence ID" value="PTV94457.1"/>
    <property type="molecule type" value="Genomic_DNA"/>
</dbReference>
<sequence length="453" mass="53662">MSKILISPLGVGKLDRDSAKREYLEAKYRFNNKKSNEYKTPFVSAAIAQHLNIDKMILVGTSKSMWEEVYRYFAENSSYKLDEDYYYNLVEKIEESGVNNYYLKEKDLHKVDDAINSYLKENTNSQIEASKSKVITYGINDEEIWSNFDLFMGLTEELEDGDQVYLDITHSFRSIPLFMYLMMDFIQNLKSKQIELSGLYYGMLDIKREMDEDYAPVIDYKPLFEISKWIRGVYDFTNYGNGYLISELSNDKELADRINRVSDLFNINYIKELKTQIRKLNEQLQATDLKNLKVLNYIVPNLEEFLNRFENIKSDWKFQLEISKWFHENNKYGNAYISLVESILTYICEFYDLDFTEFNDRMLAKVLVGSKEIRRKYSDLNKLMSLSNKFLKTNTIRRSVAHGSLSETARVSKQDIENYVKYQNEIESLLNSFKLKEEINNIHITELKDNYRY</sequence>
<evidence type="ECO:0000313" key="1">
    <source>
        <dbReference type="EMBL" id="PTV94457.1"/>
    </source>
</evidence>
<gene>
    <name evidence="1" type="ORF">C8C76_13231</name>
</gene>
<dbReference type="RefSeq" id="WP_108141796.1">
    <property type="nucleotide sequence ID" value="NZ_QAXS01000032.1"/>
</dbReference>
<organism evidence="1 2">
    <name type="scientific">Halanaerobium saccharolyticum</name>
    <dbReference type="NCBI Taxonomy" id="43595"/>
    <lineage>
        <taxon>Bacteria</taxon>
        <taxon>Bacillati</taxon>
        <taxon>Bacillota</taxon>
        <taxon>Clostridia</taxon>
        <taxon>Halanaerobiales</taxon>
        <taxon>Halanaerobiaceae</taxon>
        <taxon>Halanaerobium</taxon>
    </lineage>
</organism>
<dbReference type="NCBIfam" id="TIGR02549">
    <property type="entry name" value="CRISPR_DxTHG"/>
    <property type="match status" value="1"/>
</dbReference>
<comment type="caution">
    <text evidence="1">The sequence shown here is derived from an EMBL/GenBank/DDBJ whole genome shotgun (WGS) entry which is preliminary data.</text>
</comment>
<protein>
    <submittedName>
        <fullName evidence="1">CRISPR-associated Csx2 family protein</fullName>
    </submittedName>
</protein>
<name>A0A2T5RGZ2_9FIRM</name>
<evidence type="ECO:0000313" key="2">
    <source>
        <dbReference type="Proteomes" id="UP000244089"/>
    </source>
</evidence>
<dbReference type="InterPro" id="IPR011742">
    <property type="entry name" value="CRISPR-assoc_prot_TM1812"/>
</dbReference>
<dbReference type="AlphaFoldDB" id="A0A2T5RGZ2"/>
<accession>A0A2T5RGZ2</accession>
<dbReference type="SUPFAM" id="SSF160980">
    <property type="entry name" value="SSO1389-like"/>
    <property type="match status" value="1"/>
</dbReference>